<dbReference type="Proteomes" id="UP000641932">
    <property type="component" value="Unassembled WGS sequence"/>
</dbReference>
<evidence type="ECO:0000313" key="2">
    <source>
        <dbReference type="Proteomes" id="UP000641932"/>
    </source>
</evidence>
<organism evidence="1 2">
    <name type="scientific">Wenjunlia tyrosinilytica</name>
    <dbReference type="NCBI Taxonomy" id="1544741"/>
    <lineage>
        <taxon>Bacteria</taxon>
        <taxon>Bacillati</taxon>
        <taxon>Actinomycetota</taxon>
        <taxon>Actinomycetes</taxon>
        <taxon>Kitasatosporales</taxon>
        <taxon>Streptomycetaceae</taxon>
        <taxon>Wenjunlia</taxon>
    </lineage>
</organism>
<proteinExistence type="predicted"/>
<protein>
    <submittedName>
        <fullName evidence="1">Uncharacterized protein</fullName>
    </submittedName>
</protein>
<dbReference type="InterPro" id="IPR046269">
    <property type="entry name" value="DUF6302"/>
</dbReference>
<name>A0A917ZZW1_9ACTN</name>
<comment type="caution">
    <text evidence="1">The sequence shown here is derived from an EMBL/GenBank/DDBJ whole genome shotgun (WGS) entry which is preliminary data.</text>
</comment>
<reference evidence="1" key="1">
    <citation type="journal article" date="2014" name="Int. J. Syst. Evol. Microbiol.">
        <title>Complete genome sequence of Corynebacterium casei LMG S-19264T (=DSM 44701T), isolated from a smear-ripened cheese.</title>
        <authorList>
            <consortium name="US DOE Joint Genome Institute (JGI-PGF)"/>
            <person name="Walter F."/>
            <person name="Albersmeier A."/>
            <person name="Kalinowski J."/>
            <person name="Ruckert C."/>
        </authorList>
    </citation>
    <scope>NUCLEOTIDE SEQUENCE</scope>
    <source>
        <strain evidence="1">CGMCC 4.7201</strain>
    </source>
</reference>
<keyword evidence="2" id="KW-1185">Reference proteome</keyword>
<reference evidence="1" key="2">
    <citation type="submission" date="2020-09" db="EMBL/GenBank/DDBJ databases">
        <authorList>
            <person name="Sun Q."/>
            <person name="Zhou Y."/>
        </authorList>
    </citation>
    <scope>NUCLEOTIDE SEQUENCE</scope>
    <source>
        <strain evidence="1">CGMCC 4.7201</strain>
    </source>
</reference>
<sequence length="151" mass="17077">MTPPLCVTTLPPQEAYDYEWYRDRLTDRSLLEYSIAIRIFRAPLLAVPVGGRRRGGSYSVSHPRYAVAVREILEGRPGFPHLRLVSRSHPDRCDMVEWGDTAPRWDDAALGRFYGYEDAGMFAFVAEPVERRPKNQVEGVGGPLGQRCPSL</sequence>
<gene>
    <name evidence="1" type="ORF">GCM10012280_65150</name>
</gene>
<accession>A0A917ZZW1</accession>
<evidence type="ECO:0000313" key="1">
    <source>
        <dbReference type="EMBL" id="GGO99214.1"/>
    </source>
</evidence>
<dbReference type="Pfam" id="PF19819">
    <property type="entry name" value="DUF6302"/>
    <property type="match status" value="1"/>
</dbReference>
<dbReference type="AlphaFoldDB" id="A0A917ZZW1"/>
<dbReference type="EMBL" id="BMMS01000043">
    <property type="protein sequence ID" value="GGO99214.1"/>
    <property type="molecule type" value="Genomic_DNA"/>
</dbReference>